<proteinExistence type="predicted"/>
<protein>
    <submittedName>
        <fullName evidence="1">YlzJ-like protein</fullName>
    </submittedName>
</protein>
<dbReference type="STRING" id="930146.SAMN05192533_103109"/>
<dbReference type="RefSeq" id="WP_090742093.1">
    <property type="nucleotide sequence ID" value="NZ_FOBW01000003.1"/>
</dbReference>
<name>A0A1H7YS26_9BACI</name>
<gene>
    <name evidence="1" type="ORF">SAMN05192533_103109</name>
</gene>
<evidence type="ECO:0000313" key="2">
    <source>
        <dbReference type="Proteomes" id="UP000198553"/>
    </source>
</evidence>
<dbReference type="EMBL" id="FOBW01000003">
    <property type="protein sequence ID" value="SEM48783.1"/>
    <property type="molecule type" value="Genomic_DNA"/>
</dbReference>
<dbReference type="AlphaFoldDB" id="A0A1H7YS26"/>
<dbReference type="InterPro" id="IPR025619">
    <property type="entry name" value="YlzJ"/>
</dbReference>
<reference evidence="2" key="1">
    <citation type="submission" date="2016-10" db="EMBL/GenBank/DDBJ databases">
        <authorList>
            <person name="Varghese N."/>
            <person name="Submissions S."/>
        </authorList>
    </citation>
    <scope>NUCLEOTIDE SEQUENCE [LARGE SCALE GENOMIC DNA]</scope>
    <source>
        <strain evidence="2">B48,IBRC-M 10115,DSM 25386,CECT 8001</strain>
    </source>
</reference>
<keyword evidence="2" id="KW-1185">Reference proteome</keyword>
<accession>A0A1H7YS26</accession>
<dbReference type="Proteomes" id="UP000198553">
    <property type="component" value="Unassembled WGS sequence"/>
</dbReference>
<dbReference type="OrthoDB" id="1683573at2"/>
<organism evidence="1 2">
    <name type="scientific">Mesobacillus persicus</name>
    <dbReference type="NCBI Taxonomy" id="930146"/>
    <lineage>
        <taxon>Bacteria</taxon>
        <taxon>Bacillati</taxon>
        <taxon>Bacillota</taxon>
        <taxon>Bacilli</taxon>
        <taxon>Bacillales</taxon>
        <taxon>Bacillaceae</taxon>
        <taxon>Mesobacillus</taxon>
    </lineage>
</organism>
<dbReference type="Pfam" id="PF14035">
    <property type="entry name" value="YlzJ"/>
    <property type="match status" value="1"/>
</dbReference>
<evidence type="ECO:0000313" key="1">
    <source>
        <dbReference type="EMBL" id="SEM48783.1"/>
    </source>
</evidence>
<sequence length="70" mass="7952">MILYTMMPQEQIFPEEQQEQSGQMMMSYKGIPVLAEQLDATSYQIVRVMSTDPSHYLDAECTPGAKISFS</sequence>